<evidence type="ECO:0000259" key="1">
    <source>
        <dbReference type="Pfam" id="PF09995"/>
    </source>
</evidence>
<dbReference type="Proteomes" id="UP000245765">
    <property type="component" value="Unassembled WGS sequence"/>
</dbReference>
<feature type="domain" description="ER-bound oxygenase mpaB/mpaB'/Rubber oxygenase catalytic" evidence="1">
    <location>
        <begin position="59"/>
        <end position="285"/>
    </location>
</feature>
<evidence type="ECO:0000313" key="3">
    <source>
        <dbReference type="Proteomes" id="UP000245765"/>
    </source>
</evidence>
<accession>A0A317FGE8</accession>
<proteinExistence type="predicted"/>
<keyword evidence="3" id="KW-1185">Reference proteome</keyword>
<sequence>MPYPKRVARPAPDLVAGAAGAVKDAIARQVVALFNDRSRGEQPVRRQPDGLFGPAAVAWRVHGDVTAMMVGGVAALLLQMLHPGVLAGVWDHSRFRHDMHGRLRRTARFIAQTTYAGREEAEAAITRVRRIHDHVRGTLPDGTPYAANDPALLAWVHVTEATSFLAGWIRYAEPGMPAADQDRYFAEMATIGTALGADPVPRSRLEARRLMHATRGDLRVDDRTREICRLLLTHRSGHPLSTPVEALTAQAGVDLLPDWARRMHGLDTPMLARPLVRAGTLGVARTLRWAFT</sequence>
<comment type="caution">
    <text evidence="2">The sequence shown here is derived from an EMBL/GenBank/DDBJ whole genome shotgun (WGS) entry which is preliminary data.</text>
</comment>
<dbReference type="Pfam" id="PF09995">
    <property type="entry name" value="MPAB_Lcp_cat"/>
    <property type="match status" value="1"/>
</dbReference>
<dbReference type="InterPro" id="IPR018713">
    <property type="entry name" value="MPAB/Lcp_cat_dom"/>
</dbReference>
<protein>
    <submittedName>
        <fullName evidence="2">DUF2236 domain-containing protein</fullName>
    </submittedName>
</protein>
<name>A0A317FGE8_9PROT</name>
<dbReference type="PANTHER" id="PTHR36151:SF3">
    <property type="entry name" value="ER-BOUND OXYGENASE MPAB_MPAB'_RUBBER OXYGENASE CATALYTIC DOMAIN-CONTAINING PROTEIN"/>
    <property type="match status" value="1"/>
</dbReference>
<reference evidence="3" key="1">
    <citation type="submission" date="2018-05" db="EMBL/GenBank/DDBJ databases">
        <authorList>
            <person name="Du Z."/>
            <person name="Wang X."/>
        </authorList>
    </citation>
    <scope>NUCLEOTIDE SEQUENCE [LARGE SCALE GENOMIC DNA]</scope>
    <source>
        <strain evidence="3">CQN31</strain>
    </source>
</reference>
<dbReference type="OrthoDB" id="108890at2"/>
<gene>
    <name evidence="2" type="ORF">DFH01_15875</name>
</gene>
<evidence type="ECO:0000313" key="2">
    <source>
        <dbReference type="EMBL" id="PWS36616.1"/>
    </source>
</evidence>
<organism evidence="2 3">
    <name type="scientific">Falsiroseomonas bella</name>
    <dbReference type="NCBI Taxonomy" id="2184016"/>
    <lineage>
        <taxon>Bacteria</taxon>
        <taxon>Pseudomonadati</taxon>
        <taxon>Pseudomonadota</taxon>
        <taxon>Alphaproteobacteria</taxon>
        <taxon>Acetobacterales</taxon>
        <taxon>Roseomonadaceae</taxon>
        <taxon>Falsiroseomonas</taxon>
    </lineage>
</organism>
<dbReference type="PANTHER" id="PTHR36151">
    <property type="entry name" value="BLR2777 PROTEIN"/>
    <property type="match status" value="1"/>
</dbReference>
<dbReference type="GO" id="GO:0016491">
    <property type="term" value="F:oxidoreductase activity"/>
    <property type="evidence" value="ECO:0007669"/>
    <property type="project" value="InterPro"/>
</dbReference>
<dbReference type="EMBL" id="QGNA01000003">
    <property type="protein sequence ID" value="PWS36616.1"/>
    <property type="molecule type" value="Genomic_DNA"/>
</dbReference>
<dbReference type="AlphaFoldDB" id="A0A317FGE8"/>
<dbReference type="RefSeq" id="WP_109871409.1">
    <property type="nucleotide sequence ID" value="NZ_QGNA01000003.1"/>
</dbReference>